<dbReference type="CDD" id="cd00009">
    <property type="entry name" value="AAA"/>
    <property type="match status" value="1"/>
</dbReference>
<dbReference type="InterPro" id="IPR002197">
    <property type="entry name" value="HTH_Fis"/>
</dbReference>
<dbReference type="Pfam" id="PF01590">
    <property type="entry name" value="GAF"/>
    <property type="match status" value="1"/>
</dbReference>
<dbReference type="Pfam" id="PF00158">
    <property type="entry name" value="Sigma54_activat"/>
    <property type="match status" value="1"/>
</dbReference>
<dbReference type="InterPro" id="IPR058031">
    <property type="entry name" value="AAA_lid_NorR"/>
</dbReference>
<gene>
    <name evidence="7" type="ORF">NP165_19460</name>
</gene>
<dbReference type="InterPro" id="IPR025944">
    <property type="entry name" value="Sigma_54_int_dom_CS"/>
</dbReference>
<keyword evidence="2" id="KW-0067">ATP-binding</keyword>
<proteinExistence type="predicted"/>
<evidence type="ECO:0000313" key="7">
    <source>
        <dbReference type="EMBL" id="UUM32451.1"/>
    </source>
</evidence>
<dbReference type="PROSITE" id="PS50045">
    <property type="entry name" value="SIGMA54_INTERACT_4"/>
    <property type="match status" value="1"/>
</dbReference>
<name>A0ABY5LNH9_9VIBR</name>
<evidence type="ECO:0000256" key="5">
    <source>
        <dbReference type="ARBA" id="ARBA00023163"/>
    </source>
</evidence>
<dbReference type="InterPro" id="IPR025662">
    <property type="entry name" value="Sigma_54_int_dom_ATP-bd_1"/>
</dbReference>
<dbReference type="PANTHER" id="PTHR32071">
    <property type="entry name" value="TRANSCRIPTIONAL REGULATORY PROTEIN"/>
    <property type="match status" value="1"/>
</dbReference>
<dbReference type="PROSITE" id="PS00676">
    <property type="entry name" value="SIGMA54_INTERACT_2"/>
    <property type="match status" value="1"/>
</dbReference>
<dbReference type="Pfam" id="PF25601">
    <property type="entry name" value="AAA_lid_14"/>
    <property type="match status" value="1"/>
</dbReference>
<dbReference type="InterPro" id="IPR002078">
    <property type="entry name" value="Sigma_54_int"/>
</dbReference>
<feature type="domain" description="Sigma-54 factor interaction" evidence="6">
    <location>
        <begin position="211"/>
        <end position="441"/>
    </location>
</feature>
<evidence type="ECO:0000256" key="4">
    <source>
        <dbReference type="ARBA" id="ARBA00023125"/>
    </source>
</evidence>
<dbReference type="InterPro" id="IPR003593">
    <property type="entry name" value="AAA+_ATPase"/>
</dbReference>
<evidence type="ECO:0000256" key="2">
    <source>
        <dbReference type="ARBA" id="ARBA00022840"/>
    </source>
</evidence>
<evidence type="ECO:0000256" key="1">
    <source>
        <dbReference type="ARBA" id="ARBA00022741"/>
    </source>
</evidence>
<dbReference type="PROSITE" id="PS00675">
    <property type="entry name" value="SIGMA54_INTERACT_1"/>
    <property type="match status" value="1"/>
</dbReference>
<keyword evidence="5" id="KW-0804">Transcription</keyword>
<keyword evidence="4" id="KW-0238">DNA-binding</keyword>
<dbReference type="InterPro" id="IPR003018">
    <property type="entry name" value="GAF"/>
</dbReference>
<dbReference type="InterPro" id="IPR027417">
    <property type="entry name" value="P-loop_NTPase"/>
</dbReference>
<protein>
    <submittedName>
        <fullName evidence="7">Sigma-54 dependent transcriptional regulator</fullName>
    </submittedName>
</protein>
<dbReference type="Gene3D" id="1.10.8.60">
    <property type="match status" value="1"/>
</dbReference>
<organism evidence="7 8">
    <name type="scientific">Vibrio japonicus</name>
    <dbReference type="NCBI Taxonomy" id="1824638"/>
    <lineage>
        <taxon>Bacteria</taxon>
        <taxon>Pseudomonadati</taxon>
        <taxon>Pseudomonadota</taxon>
        <taxon>Gammaproteobacteria</taxon>
        <taxon>Vibrionales</taxon>
        <taxon>Vibrionaceae</taxon>
        <taxon>Vibrio</taxon>
    </lineage>
</organism>
<accession>A0ABY5LNH9</accession>
<dbReference type="PROSITE" id="PS00688">
    <property type="entry name" value="SIGMA54_INTERACT_3"/>
    <property type="match status" value="1"/>
</dbReference>
<dbReference type="Pfam" id="PF02954">
    <property type="entry name" value="HTH_8"/>
    <property type="match status" value="1"/>
</dbReference>
<keyword evidence="3" id="KW-0805">Transcription regulation</keyword>
<evidence type="ECO:0000256" key="3">
    <source>
        <dbReference type="ARBA" id="ARBA00023015"/>
    </source>
</evidence>
<reference evidence="7" key="1">
    <citation type="submission" date="2022-07" db="EMBL/GenBank/DDBJ databases">
        <title>Complete genome of Vibrio japonicus strain JCM 31412T and phylogenomic assessment of the Nereis clade of the genus Vibrio.</title>
        <authorList>
            <person name="Shlafstein M.D."/>
            <person name="Emsley S.A."/>
            <person name="Ushijima B."/>
            <person name="Videau P."/>
            <person name="Saw J.H."/>
        </authorList>
    </citation>
    <scope>NUCLEOTIDE SEQUENCE</scope>
    <source>
        <strain evidence="7">JCM 31412</strain>
    </source>
</reference>
<dbReference type="SUPFAM" id="SSF55781">
    <property type="entry name" value="GAF domain-like"/>
    <property type="match status" value="1"/>
</dbReference>
<evidence type="ECO:0000313" key="8">
    <source>
        <dbReference type="Proteomes" id="UP001058602"/>
    </source>
</evidence>
<dbReference type="InterPro" id="IPR029016">
    <property type="entry name" value="GAF-like_dom_sf"/>
</dbReference>
<dbReference type="SMART" id="SM00382">
    <property type="entry name" value="AAA"/>
    <property type="match status" value="1"/>
</dbReference>
<dbReference type="Gene3D" id="3.40.50.300">
    <property type="entry name" value="P-loop containing nucleotide triphosphate hydrolases"/>
    <property type="match status" value="1"/>
</dbReference>
<dbReference type="SUPFAM" id="SSF46689">
    <property type="entry name" value="Homeodomain-like"/>
    <property type="match status" value="1"/>
</dbReference>
<dbReference type="EMBL" id="CP102097">
    <property type="protein sequence ID" value="UUM32451.1"/>
    <property type="molecule type" value="Genomic_DNA"/>
</dbReference>
<dbReference type="SUPFAM" id="SSF52540">
    <property type="entry name" value="P-loop containing nucleoside triphosphate hydrolases"/>
    <property type="match status" value="1"/>
</dbReference>
<dbReference type="InterPro" id="IPR025943">
    <property type="entry name" value="Sigma_54_int_dom_ATP-bd_2"/>
</dbReference>
<dbReference type="PRINTS" id="PR01590">
    <property type="entry name" value="HTHFIS"/>
</dbReference>
<dbReference type="RefSeq" id="WP_257086118.1">
    <property type="nucleotide sequence ID" value="NZ_CP102097.1"/>
</dbReference>
<evidence type="ECO:0000259" key="6">
    <source>
        <dbReference type="PROSITE" id="PS50045"/>
    </source>
</evidence>
<keyword evidence="1" id="KW-0547">Nucleotide-binding</keyword>
<dbReference type="InterPro" id="IPR009057">
    <property type="entry name" value="Homeodomain-like_sf"/>
</dbReference>
<dbReference type="Proteomes" id="UP001058602">
    <property type="component" value="Chromosome 2"/>
</dbReference>
<dbReference type="Gene3D" id="3.30.450.40">
    <property type="match status" value="1"/>
</dbReference>
<sequence>MHSANHSEISSALLAISQSLADRSQLTQTLDAVLTAARHMTLAKHGIIYVLDQTGQALIPSTAHHNDKVIVSHPWAALQLDSASETDPFNFAVRNGEVVLINELYKYNGYDCESVYQSEQTSGLKSENLLAWPLVDNESKTIGLLVLLDLSVIDNETALTEFCRMAASHIRQAVWLEQYGQVIKSLSADNQALVRENTQLKKRTQKTYQGPIAESEEMLNVLDRLDKVLSLPVDVLLRGETGSGKEVIAKYIHENSNRSTQPMIVQNCAAIPEQLLESELFGHKKGSFTGADKDKIGLFEAANGGTLFLDEIGDMPMLLQAKLLRVLQERRVRPVGASNEIEVDVRVIAATHCNLMQQIKDGGFRADLFYRLNVFPITLPPLRARQADIIPLAEHFVTYTTHTLGLPQSPGLSANVRKQLLEYPYPGNVRELKNIIERSVLLSDFETITHIEFGEQIPEEVTYTDNMVALPKEQQPESEVANTDLDDPSMGLKEVVSQYERTVILDCLNACNWHTKKAAEQLALPMSTLNHKMKKYDISAAG</sequence>
<keyword evidence="8" id="KW-1185">Reference proteome</keyword>
<dbReference type="Gene3D" id="1.10.10.60">
    <property type="entry name" value="Homeodomain-like"/>
    <property type="match status" value="1"/>
</dbReference>